<dbReference type="STRING" id="693661.Arcve_0739"/>
<dbReference type="PANTHER" id="PTHR35038:SF8">
    <property type="entry name" value="C-TYPE POLYHEME CYTOCHROME OMCC"/>
    <property type="match status" value="1"/>
</dbReference>
<gene>
    <name evidence="3" type="ordered locus">Arcve_0739</name>
</gene>
<dbReference type="Gene3D" id="1.10.287.3080">
    <property type="match status" value="1"/>
</dbReference>
<dbReference type="eggNOG" id="arCOG12382">
    <property type="taxonomic scope" value="Archaea"/>
</dbReference>
<dbReference type="HOGENOM" id="CLU_1922666_0_0_2"/>
<evidence type="ECO:0000313" key="4">
    <source>
        <dbReference type="Proteomes" id="UP000008136"/>
    </source>
</evidence>
<keyword evidence="4" id="KW-1185">Reference proteome</keyword>
<reference evidence="3 4" key="1">
    <citation type="submission" date="2011-03" db="EMBL/GenBank/DDBJ databases">
        <title>The complete genome of Archaeoglobus veneficus SNP6.</title>
        <authorList>
            <consortium name="US DOE Joint Genome Institute (JGI-PGF)"/>
            <person name="Lucas S."/>
            <person name="Copeland A."/>
            <person name="Lapidus A."/>
            <person name="Bruce D."/>
            <person name="Goodwin L."/>
            <person name="Pitluck S."/>
            <person name="Kyrpides N."/>
            <person name="Mavromatis K."/>
            <person name="Pagani I."/>
            <person name="Ivanova N."/>
            <person name="Mikhailova N."/>
            <person name="Lu M."/>
            <person name="Detter J.C."/>
            <person name="Tapia R."/>
            <person name="Han C."/>
            <person name="Land M."/>
            <person name="Hauser L."/>
            <person name="Markowitz V."/>
            <person name="Cheng J.-F."/>
            <person name="Hugenholtz P."/>
            <person name="Woyke T."/>
            <person name="Wu D."/>
            <person name="Spring S."/>
            <person name="Brambilla E."/>
            <person name="Klenk H.-P."/>
            <person name="Eisen J.A."/>
        </authorList>
    </citation>
    <scope>NUCLEOTIDE SEQUENCE [LARGE SCALE GENOMIC DNA]</scope>
    <source>
        <strain>SNP6</strain>
    </source>
</reference>
<dbReference type="InterPro" id="IPR023155">
    <property type="entry name" value="Cyt_c-552/4"/>
</dbReference>
<dbReference type="EMBL" id="CP002588">
    <property type="protein sequence ID" value="AEA46757.1"/>
    <property type="molecule type" value="Genomic_DNA"/>
</dbReference>
<dbReference type="KEGG" id="ave:Arcve_0739"/>
<evidence type="ECO:0000313" key="3">
    <source>
        <dbReference type="EMBL" id="AEA46757.1"/>
    </source>
</evidence>
<evidence type="ECO:0000259" key="2">
    <source>
        <dbReference type="Pfam" id="PF13435"/>
    </source>
</evidence>
<organism evidence="3 4">
    <name type="scientific">Archaeoglobus veneficus (strain DSM 11195 / SNP6)</name>
    <dbReference type="NCBI Taxonomy" id="693661"/>
    <lineage>
        <taxon>Archaea</taxon>
        <taxon>Methanobacteriati</taxon>
        <taxon>Methanobacteriota</taxon>
        <taxon>Archaeoglobi</taxon>
        <taxon>Archaeoglobales</taxon>
        <taxon>Archaeoglobaceae</taxon>
        <taxon>Archaeoglobus</taxon>
    </lineage>
</organism>
<evidence type="ECO:0000256" key="1">
    <source>
        <dbReference type="ARBA" id="ARBA00022729"/>
    </source>
</evidence>
<proteinExistence type="predicted"/>
<accession>F2KRJ2</accession>
<feature type="domain" description="Cytochrome c-552/4" evidence="2">
    <location>
        <begin position="41"/>
        <end position="59"/>
    </location>
</feature>
<dbReference type="InterPro" id="IPR051829">
    <property type="entry name" value="Multiheme_Cytochr_ET"/>
</dbReference>
<dbReference type="InterPro" id="IPR036280">
    <property type="entry name" value="Multihaem_cyt_sf"/>
</dbReference>
<name>F2KRJ2_ARCVS</name>
<dbReference type="AlphaFoldDB" id="F2KRJ2"/>
<dbReference type="Proteomes" id="UP000008136">
    <property type="component" value="Chromosome"/>
</dbReference>
<dbReference type="SUPFAM" id="SSF48695">
    <property type="entry name" value="Multiheme cytochromes"/>
    <property type="match status" value="1"/>
</dbReference>
<dbReference type="Pfam" id="PF13435">
    <property type="entry name" value="Cytochrome_C554"/>
    <property type="match status" value="1"/>
</dbReference>
<protein>
    <recommendedName>
        <fullName evidence="2">Cytochrome c-552/4 domain-containing protein</fullName>
    </recommendedName>
</protein>
<dbReference type="Gene3D" id="1.10.720.180">
    <property type="match status" value="1"/>
</dbReference>
<dbReference type="PANTHER" id="PTHR35038">
    <property type="entry name" value="DISSIMILATORY SULFITE REDUCTASE SIRA"/>
    <property type="match status" value="1"/>
</dbReference>
<sequence length="131" mass="14623">MCVAAAFAWNGVLYDVLGIKHTSAEAYEYAKEPVYQGSEYCKECHPDIYEIWAKSKHHTPSADVDCEVCHGPGQTQKIDKSREFCGSCHAKIPFRPGALGLIDIDSHYSGPECIECHNPHNPWPAKAILYE</sequence>
<keyword evidence="1" id="KW-0732">Signal</keyword>